<keyword evidence="2" id="KW-0347">Helicase</keyword>
<gene>
    <name evidence="2" type="ORF">FRX31_021484</name>
</gene>
<dbReference type="InterPro" id="IPR005135">
    <property type="entry name" value="Endo/exonuclease/phosphatase"/>
</dbReference>
<dbReference type="Gene3D" id="3.60.10.10">
    <property type="entry name" value="Endonuclease/exonuclease/phosphatase"/>
    <property type="match status" value="1"/>
</dbReference>
<keyword evidence="2" id="KW-0547">Nucleotide-binding</keyword>
<dbReference type="Proteomes" id="UP000554482">
    <property type="component" value="Unassembled WGS sequence"/>
</dbReference>
<dbReference type="AlphaFoldDB" id="A0A7J6VV01"/>
<name>A0A7J6VV01_THATH</name>
<keyword evidence="2" id="KW-0378">Hydrolase</keyword>
<comment type="caution">
    <text evidence="2">The sequence shown here is derived from an EMBL/GenBank/DDBJ whole genome shotgun (WGS) entry which is preliminary data.</text>
</comment>
<dbReference type="SUPFAM" id="SSF56219">
    <property type="entry name" value="DNase I-like"/>
    <property type="match status" value="1"/>
</dbReference>
<protein>
    <submittedName>
        <fullName evidence="2">Atp-dependent dna helicase</fullName>
    </submittedName>
</protein>
<accession>A0A7J6VV01</accession>
<evidence type="ECO:0000313" key="3">
    <source>
        <dbReference type="Proteomes" id="UP000554482"/>
    </source>
</evidence>
<dbReference type="InterPro" id="IPR036691">
    <property type="entry name" value="Endo/exonu/phosph_ase_sf"/>
</dbReference>
<reference evidence="2 3" key="1">
    <citation type="submission" date="2020-06" db="EMBL/GenBank/DDBJ databases">
        <title>Transcriptomic and genomic resources for Thalictrum thalictroides and T. hernandezii: Facilitating candidate gene discovery in an emerging model plant lineage.</title>
        <authorList>
            <person name="Arias T."/>
            <person name="Riano-Pachon D.M."/>
            <person name="Di Stilio V.S."/>
        </authorList>
    </citation>
    <scope>NUCLEOTIDE SEQUENCE [LARGE SCALE GENOMIC DNA]</scope>
    <source>
        <strain evidence="3">cv. WT478/WT964</strain>
        <tissue evidence="2">Leaves</tissue>
    </source>
</reference>
<evidence type="ECO:0000313" key="2">
    <source>
        <dbReference type="EMBL" id="KAF5188929.1"/>
    </source>
</evidence>
<evidence type="ECO:0000259" key="1">
    <source>
        <dbReference type="Pfam" id="PF03372"/>
    </source>
</evidence>
<dbReference type="OrthoDB" id="692400at2759"/>
<proteinExistence type="predicted"/>
<dbReference type="Pfam" id="PF03372">
    <property type="entry name" value="Exo_endo_phos"/>
    <property type="match status" value="1"/>
</dbReference>
<keyword evidence="3" id="KW-1185">Reference proteome</keyword>
<feature type="domain" description="Endonuclease/exonuclease/phosphatase" evidence="1">
    <location>
        <begin position="9"/>
        <end position="199"/>
    </location>
</feature>
<organism evidence="2 3">
    <name type="scientific">Thalictrum thalictroides</name>
    <name type="common">Rue-anemone</name>
    <name type="synonym">Anemone thalictroides</name>
    <dbReference type="NCBI Taxonomy" id="46969"/>
    <lineage>
        <taxon>Eukaryota</taxon>
        <taxon>Viridiplantae</taxon>
        <taxon>Streptophyta</taxon>
        <taxon>Embryophyta</taxon>
        <taxon>Tracheophyta</taxon>
        <taxon>Spermatophyta</taxon>
        <taxon>Magnoliopsida</taxon>
        <taxon>Ranunculales</taxon>
        <taxon>Ranunculaceae</taxon>
        <taxon>Thalictroideae</taxon>
        <taxon>Thalictrum</taxon>
    </lineage>
</organism>
<dbReference type="EMBL" id="JABWDY010026154">
    <property type="protein sequence ID" value="KAF5188929.1"/>
    <property type="molecule type" value="Genomic_DNA"/>
</dbReference>
<dbReference type="PANTHER" id="PTHR33710">
    <property type="entry name" value="BNAC02G09200D PROTEIN"/>
    <property type="match status" value="1"/>
</dbReference>
<keyword evidence="2" id="KW-0067">ATP-binding</keyword>
<dbReference type="GO" id="GO:0004386">
    <property type="term" value="F:helicase activity"/>
    <property type="evidence" value="ECO:0007669"/>
    <property type="project" value="UniProtKB-KW"/>
</dbReference>
<dbReference type="PANTHER" id="PTHR33710:SF71">
    <property type="entry name" value="ENDONUCLEASE_EXONUCLEASE_PHOSPHATASE DOMAIN-CONTAINING PROTEIN"/>
    <property type="match status" value="1"/>
</dbReference>
<sequence length="314" mass="36806">MCNDESVGYVRSLVREQKPDIIMLHETKLCEEDDPTYLRLWREPWCCLKVPSCGKSGRMVIAWDSTSIEVNNHLIGVSSLTVLCNMISTGFEWMHTVVYGPSRRAEKDAFIEELDNIRMWSSLPWCLGGDFNLVRFLHERKGGGRLNRYMVAFDDFVDRSNLVDYNISGADFTWANAISASRIDRFLSSIDWHMAFPDVREIALPKFNSDHRVIILDCGKKVRGPLPFRFELMWFECESLPDLIDVWWKSFRVDGSLSYAWWYKMKLLKDKLRNWNRDVFGRINFLLQEKSKEIDTIDLKEESVGLNEDEEAFR</sequence>
<feature type="non-terminal residue" evidence="2">
    <location>
        <position position="314"/>
    </location>
</feature>